<keyword evidence="3" id="KW-1185">Reference proteome</keyword>
<gene>
    <name evidence="2" type="ORF">NMS_0648</name>
</gene>
<dbReference type="AlphaFoldDB" id="W8VWC7"/>
<organism evidence="2 3">
    <name type="scientific">Nonlabens marinus S1-08</name>
    <dbReference type="NCBI Taxonomy" id="1454201"/>
    <lineage>
        <taxon>Bacteria</taxon>
        <taxon>Pseudomonadati</taxon>
        <taxon>Bacteroidota</taxon>
        <taxon>Flavobacteriia</taxon>
        <taxon>Flavobacteriales</taxon>
        <taxon>Flavobacteriaceae</taxon>
        <taxon>Nonlabens</taxon>
    </lineage>
</organism>
<dbReference type="EMBL" id="AP014548">
    <property type="protein sequence ID" value="BAO54657.1"/>
    <property type="molecule type" value="Genomic_DNA"/>
</dbReference>
<keyword evidence="1" id="KW-0732">Signal</keyword>
<reference evidence="2 3" key="1">
    <citation type="journal article" date="2014" name="Proc. Natl. Acad. Sci. U.S.A.">
        <title>Functional characterization of flavobacteria rhodopsins reveals a unique class of light-driven chloride pump in bacteria.</title>
        <authorList>
            <person name="Yoshizawa S."/>
            <person name="Kumagai Y."/>
            <person name="Kim H."/>
            <person name="Ogura Y."/>
            <person name="Hayashi T."/>
            <person name="Iwasaki W."/>
            <person name="DeLong E.F."/>
            <person name="Kogure K."/>
        </authorList>
    </citation>
    <scope>NUCLEOTIDE SEQUENCE [LARGE SCALE GENOMIC DNA]</scope>
    <source>
        <strain evidence="2 3">S1-08</strain>
    </source>
</reference>
<dbReference type="Proteomes" id="UP000031760">
    <property type="component" value="Chromosome"/>
</dbReference>
<dbReference type="OrthoDB" id="1143463at2"/>
<dbReference type="PROSITE" id="PS51257">
    <property type="entry name" value="PROKAR_LIPOPROTEIN"/>
    <property type="match status" value="1"/>
</dbReference>
<dbReference type="RefSeq" id="WP_041495364.1">
    <property type="nucleotide sequence ID" value="NZ_AP014548.1"/>
</dbReference>
<feature type="chain" id="PRO_5004917266" evidence="1">
    <location>
        <begin position="22"/>
        <end position="243"/>
    </location>
</feature>
<evidence type="ECO:0000313" key="3">
    <source>
        <dbReference type="Proteomes" id="UP000031760"/>
    </source>
</evidence>
<protein>
    <submittedName>
        <fullName evidence="2">Uncharacterized protein</fullName>
    </submittedName>
</protein>
<accession>W8VWC7</accession>
<evidence type="ECO:0000313" key="2">
    <source>
        <dbReference type="EMBL" id="BAO54657.1"/>
    </source>
</evidence>
<dbReference type="KEGG" id="nmf:NMS_0648"/>
<sequence length="243" mass="27926">MRNLKHISIALALVVSCGMSAQLFQEGKTSTGTQLDLQTFQNSELTTMQLTEPGEVDGDPLLFDKYMPAEIIFVGTDQKPINMYLNYNVYANLMKMLSDEENKDEVRMLPRASNFDILIDNKRFRYIDFKVDGSYIESYVEILDSYENGDLLVLHRTKEIQKAVSNGSSYALTTNDRYKSDDAFYYIKSDGTAIEMENHKRRITNNLSSKAEDMVKDYIKEKNVKFEDDLKGLKGVARYYNSI</sequence>
<dbReference type="STRING" id="1454201.NMS_0648"/>
<proteinExistence type="predicted"/>
<evidence type="ECO:0000256" key="1">
    <source>
        <dbReference type="SAM" id="SignalP"/>
    </source>
</evidence>
<name>W8VWC7_9FLAO</name>
<feature type="signal peptide" evidence="1">
    <location>
        <begin position="1"/>
        <end position="21"/>
    </location>
</feature>
<dbReference type="HOGENOM" id="CLU_1141652_0_0_10"/>